<sequence>MLVCNSVQKHPNLFARFNCSKPKVKFDLIHIKQSLLSNLRDDTKEISIEFPILGLNTFLEHCGDYIYDIGMKITDERELHEFISTIKKDINTFHQQVENWSTKEIVYLSDFKQDYKKLKNTLN</sequence>
<comment type="caution">
    <text evidence="1">The sequence shown here is derived from an EMBL/GenBank/DDBJ whole genome shotgun (WGS) entry which is preliminary data.</text>
</comment>
<protein>
    <submittedName>
        <fullName evidence="1">Uncharacterized protein</fullName>
    </submittedName>
</protein>
<accession>A0ABR2JUW0</accession>
<evidence type="ECO:0000313" key="2">
    <source>
        <dbReference type="Proteomes" id="UP001470230"/>
    </source>
</evidence>
<name>A0ABR2JUW0_9EUKA</name>
<keyword evidence="2" id="KW-1185">Reference proteome</keyword>
<evidence type="ECO:0000313" key="1">
    <source>
        <dbReference type="EMBL" id="KAK8882671.1"/>
    </source>
</evidence>
<gene>
    <name evidence="1" type="ORF">M9Y10_045313</name>
</gene>
<dbReference type="Proteomes" id="UP001470230">
    <property type="component" value="Unassembled WGS sequence"/>
</dbReference>
<dbReference type="EMBL" id="JAPFFF010000009">
    <property type="protein sequence ID" value="KAK8882671.1"/>
    <property type="molecule type" value="Genomic_DNA"/>
</dbReference>
<organism evidence="1 2">
    <name type="scientific">Tritrichomonas musculus</name>
    <dbReference type="NCBI Taxonomy" id="1915356"/>
    <lineage>
        <taxon>Eukaryota</taxon>
        <taxon>Metamonada</taxon>
        <taxon>Parabasalia</taxon>
        <taxon>Tritrichomonadida</taxon>
        <taxon>Tritrichomonadidae</taxon>
        <taxon>Tritrichomonas</taxon>
    </lineage>
</organism>
<proteinExistence type="predicted"/>
<reference evidence="1 2" key="1">
    <citation type="submission" date="2024-04" db="EMBL/GenBank/DDBJ databases">
        <title>Tritrichomonas musculus Genome.</title>
        <authorList>
            <person name="Alves-Ferreira E."/>
            <person name="Grigg M."/>
            <person name="Lorenzi H."/>
            <person name="Galac M."/>
        </authorList>
    </citation>
    <scope>NUCLEOTIDE SEQUENCE [LARGE SCALE GENOMIC DNA]</scope>
    <source>
        <strain evidence="1 2">EAF2021</strain>
    </source>
</reference>